<protein>
    <submittedName>
        <fullName evidence="1">Uncharacterized protein</fullName>
    </submittedName>
</protein>
<dbReference type="EMBL" id="JH688080">
    <property type="protein sequence ID" value="EJD33800.1"/>
    <property type="molecule type" value="Genomic_DNA"/>
</dbReference>
<accession>J0WN53</accession>
<gene>
    <name evidence="1" type="ORF">AURDEDRAFT_28097</name>
</gene>
<evidence type="ECO:0000313" key="2">
    <source>
        <dbReference type="Proteomes" id="UP000006514"/>
    </source>
</evidence>
<evidence type="ECO:0000313" key="1">
    <source>
        <dbReference type="EMBL" id="EJD33800.1"/>
    </source>
</evidence>
<reference evidence="2" key="1">
    <citation type="journal article" date="2012" name="Science">
        <title>The Paleozoic origin of enzymatic lignin decomposition reconstructed from 31 fungal genomes.</title>
        <authorList>
            <person name="Floudas D."/>
            <person name="Binder M."/>
            <person name="Riley R."/>
            <person name="Barry K."/>
            <person name="Blanchette R.A."/>
            <person name="Henrissat B."/>
            <person name="Martinez A.T."/>
            <person name="Otillar R."/>
            <person name="Spatafora J.W."/>
            <person name="Yadav J.S."/>
            <person name="Aerts A."/>
            <person name="Benoit I."/>
            <person name="Boyd A."/>
            <person name="Carlson A."/>
            <person name="Copeland A."/>
            <person name="Coutinho P.M."/>
            <person name="de Vries R.P."/>
            <person name="Ferreira P."/>
            <person name="Findley K."/>
            <person name="Foster B."/>
            <person name="Gaskell J."/>
            <person name="Glotzer D."/>
            <person name="Gorecki P."/>
            <person name="Heitman J."/>
            <person name="Hesse C."/>
            <person name="Hori C."/>
            <person name="Igarashi K."/>
            <person name="Jurgens J.A."/>
            <person name="Kallen N."/>
            <person name="Kersten P."/>
            <person name="Kohler A."/>
            <person name="Kuees U."/>
            <person name="Kumar T.K.A."/>
            <person name="Kuo A."/>
            <person name="LaButti K."/>
            <person name="Larrondo L.F."/>
            <person name="Lindquist E."/>
            <person name="Ling A."/>
            <person name="Lombard V."/>
            <person name="Lucas S."/>
            <person name="Lundell T."/>
            <person name="Martin R."/>
            <person name="McLaughlin D.J."/>
            <person name="Morgenstern I."/>
            <person name="Morin E."/>
            <person name="Murat C."/>
            <person name="Nagy L.G."/>
            <person name="Nolan M."/>
            <person name="Ohm R.A."/>
            <person name="Patyshakuliyeva A."/>
            <person name="Rokas A."/>
            <person name="Ruiz-Duenas F.J."/>
            <person name="Sabat G."/>
            <person name="Salamov A."/>
            <person name="Samejima M."/>
            <person name="Schmutz J."/>
            <person name="Slot J.C."/>
            <person name="St John F."/>
            <person name="Stenlid J."/>
            <person name="Sun H."/>
            <person name="Sun S."/>
            <person name="Syed K."/>
            <person name="Tsang A."/>
            <person name="Wiebenga A."/>
            <person name="Young D."/>
            <person name="Pisabarro A."/>
            <person name="Eastwood D.C."/>
            <person name="Martin F."/>
            <person name="Cullen D."/>
            <person name="Grigoriev I.V."/>
            <person name="Hibbett D.S."/>
        </authorList>
    </citation>
    <scope>NUCLEOTIDE SEQUENCE [LARGE SCALE GENOMIC DNA]</scope>
    <source>
        <strain evidence="2">TFB10046</strain>
    </source>
</reference>
<feature type="non-terminal residue" evidence="1">
    <location>
        <position position="134"/>
    </location>
</feature>
<feature type="non-terminal residue" evidence="1">
    <location>
        <position position="1"/>
    </location>
</feature>
<keyword evidence="2" id="KW-1185">Reference proteome</keyword>
<dbReference type="Proteomes" id="UP000006514">
    <property type="component" value="Unassembled WGS sequence"/>
</dbReference>
<name>J0WN53_AURST</name>
<dbReference type="OrthoDB" id="3256058at2759"/>
<organism evidence="1 2">
    <name type="scientific">Auricularia subglabra (strain TFB-10046 / SS5)</name>
    <name type="common">White-rot fungus</name>
    <name type="synonym">Auricularia delicata (strain TFB10046)</name>
    <dbReference type="NCBI Taxonomy" id="717982"/>
    <lineage>
        <taxon>Eukaryota</taxon>
        <taxon>Fungi</taxon>
        <taxon>Dikarya</taxon>
        <taxon>Basidiomycota</taxon>
        <taxon>Agaricomycotina</taxon>
        <taxon>Agaricomycetes</taxon>
        <taxon>Auriculariales</taxon>
        <taxon>Auriculariaceae</taxon>
        <taxon>Auricularia</taxon>
    </lineage>
</organism>
<dbReference type="InParanoid" id="J0WN53"/>
<dbReference type="KEGG" id="adl:AURDEDRAFT_28097"/>
<dbReference type="AlphaFoldDB" id="J0WN53"/>
<proteinExistence type="predicted"/>
<sequence>NDAEREKYGFVEAGRREYTLRIGLADDCLARMRVAILAYCAVLRFKHANVTGQKMGTRAETKLDSQVKEIHRWRDAYRRHRDALVRLGLKVEDALKYRPLLDEDLKNLHQHTALRPPRLGEAREQAAWFWGGDR</sequence>
<dbReference type="eggNOG" id="ENOG502R1Z8">
    <property type="taxonomic scope" value="Eukaryota"/>
</dbReference>